<name>A0A386PQA9_9SPIR</name>
<organism evidence="1 2">
    <name type="scientific">Borrelia turcica IST7</name>
    <dbReference type="NCBI Taxonomy" id="1104446"/>
    <lineage>
        <taxon>Bacteria</taxon>
        <taxon>Pseudomonadati</taxon>
        <taxon>Spirochaetota</taxon>
        <taxon>Spirochaetia</taxon>
        <taxon>Spirochaetales</taxon>
        <taxon>Borreliaceae</taxon>
        <taxon>Borrelia</taxon>
    </lineage>
</organism>
<protein>
    <recommendedName>
        <fullName evidence="3">Variable large protein</fullName>
    </recommendedName>
</protein>
<geneLocation type="plasmid" evidence="1 2">
    <name>lp35</name>
</geneLocation>
<evidence type="ECO:0000313" key="2">
    <source>
        <dbReference type="Proteomes" id="UP000275571"/>
    </source>
</evidence>
<gene>
    <name evidence="1" type="ORF">DB313_05945</name>
</gene>
<dbReference type="SUPFAM" id="SSF74748">
    <property type="entry name" value="Variable surface antigen VlsE"/>
    <property type="match status" value="1"/>
</dbReference>
<evidence type="ECO:0008006" key="3">
    <source>
        <dbReference type="Google" id="ProtNLM"/>
    </source>
</evidence>
<dbReference type="Proteomes" id="UP000275571">
    <property type="component" value="Plasmid lp35"/>
</dbReference>
<dbReference type="AlphaFoldDB" id="A0A386PQA9"/>
<dbReference type="EMBL" id="CP028889">
    <property type="protein sequence ID" value="AYE37039.1"/>
    <property type="molecule type" value="Genomic_DNA"/>
</dbReference>
<keyword evidence="2" id="KW-1185">Reference proteome</keyword>
<accession>A0A386PQA9</accession>
<proteinExistence type="predicted"/>
<sequence>MAAAKDKIKEEAGKIAGAIKEIITLVLPDAKPGTAKSAVVATAKQATKDDAITLFATSTATHAKATEAAGNKAVTIVAKATGEGMLKAIADDTTATKAVALAGGYAANGADGASANNDADITAIVGGTSVTELSDDVFAGAVTLQAITAEIGTADDAIAPSAAGDGPDANAAKDKIKKEAKAVAEAIKAIIDLVLPNAAKGNSR</sequence>
<reference evidence="1 2" key="1">
    <citation type="journal article" date="2018" name="Infect. Genet. Evol.">
        <title>Genome-wide analysis of Borrelia turcica and 'Candidatus Borrelia tachyglossi' shows relapsing fever-like genomes with unique genomic links to Lyme disease Borrelia.</title>
        <authorList>
            <person name="Gofton A.W."/>
            <person name="Margos G."/>
            <person name="Fingerle V."/>
            <person name="Hepner S."/>
            <person name="Loh S.M."/>
            <person name="Ryan U."/>
            <person name="Irwin P."/>
            <person name="Oskam C.L."/>
        </authorList>
    </citation>
    <scope>NUCLEOTIDE SEQUENCE [LARGE SCALE GENOMIC DNA]</scope>
    <source>
        <strain evidence="1 2">IST7</strain>
        <plasmid evidence="1">lp35</plasmid>
    </source>
</reference>
<dbReference type="KEGG" id="btur:DB313_05945"/>
<dbReference type="RefSeq" id="WP_120104960.1">
    <property type="nucleotide sequence ID" value="NZ_CP028889.1"/>
</dbReference>
<keyword evidence="1" id="KW-0614">Plasmid</keyword>
<evidence type="ECO:0000313" key="1">
    <source>
        <dbReference type="EMBL" id="AYE37039.1"/>
    </source>
</evidence>